<feature type="region of interest" description="Disordered" evidence="1">
    <location>
        <begin position="170"/>
        <end position="208"/>
    </location>
</feature>
<dbReference type="EMBL" id="JASBNA010000002">
    <property type="protein sequence ID" value="KAK7694856.1"/>
    <property type="molecule type" value="Genomic_DNA"/>
</dbReference>
<gene>
    <name evidence="2" type="ORF">QCA50_002044</name>
</gene>
<feature type="compositionally biased region" description="Polar residues" evidence="1">
    <location>
        <begin position="172"/>
        <end position="183"/>
    </location>
</feature>
<evidence type="ECO:0000313" key="3">
    <source>
        <dbReference type="Proteomes" id="UP001385951"/>
    </source>
</evidence>
<name>A0AAW0GQ71_9APHY</name>
<evidence type="ECO:0000256" key="1">
    <source>
        <dbReference type="SAM" id="MobiDB-lite"/>
    </source>
</evidence>
<dbReference type="Proteomes" id="UP001385951">
    <property type="component" value="Unassembled WGS sequence"/>
</dbReference>
<sequence>MDYYAVSAERNSFVSDASHNQGYYQQMPQYAPAQGSYYSSDAHPPPSYFSAYPPGSFPQQPVVYDGFLQPVFQPLAYPMQYPPVEVQEIHAPIPISPYSSLIPPPASGGNHASSSRINANPDHPAQLHSQSAVNLASHVESDTSPLDHYMNAPQVTFPTPCDILNDLAAKNQDPSQRSDTPDITTPKPKARTLKASKPDSEKPTENQRKAYFRGVAENVGFKLTDPDSITSHDKKRHNLECLERYVLWLHDQIRIVNREPVPIERFAGTPNGLNSCSIRTLLLHMQIQIRKLYDEAEEERQTNTALRDIMTANRLSTDGNDYRRHSIASGAIPALAQIMHN</sequence>
<reference evidence="2 3" key="1">
    <citation type="submission" date="2022-09" db="EMBL/GenBank/DDBJ databases">
        <authorList>
            <person name="Palmer J.M."/>
        </authorList>
    </citation>
    <scope>NUCLEOTIDE SEQUENCE [LARGE SCALE GENOMIC DNA]</scope>
    <source>
        <strain evidence="2 3">DSM 7382</strain>
    </source>
</reference>
<comment type="caution">
    <text evidence="2">The sequence shown here is derived from an EMBL/GenBank/DDBJ whole genome shotgun (WGS) entry which is preliminary data.</text>
</comment>
<dbReference type="AlphaFoldDB" id="A0AAW0GQ71"/>
<accession>A0AAW0GQ71</accession>
<organism evidence="2 3">
    <name type="scientific">Cerrena zonata</name>
    <dbReference type="NCBI Taxonomy" id="2478898"/>
    <lineage>
        <taxon>Eukaryota</taxon>
        <taxon>Fungi</taxon>
        <taxon>Dikarya</taxon>
        <taxon>Basidiomycota</taxon>
        <taxon>Agaricomycotina</taxon>
        <taxon>Agaricomycetes</taxon>
        <taxon>Polyporales</taxon>
        <taxon>Cerrenaceae</taxon>
        <taxon>Cerrena</taxon>
    </lineage>
</organism>
<feature type="region of interest" description="Disordered" evidence="1">
    <location>
        <begin position="102"/>
        <end position="152"/>
    </location>
</feature>
<feature type="compositionally biased region" description="Basic and acidic residues" evidence="1">
    <location>
        <begin position="196"/>
        <end position="208"/>
    </location>
</feature>
<evidence type="ECO:0000313" key="2">
    <source>
        <dbReference type="EMBL" id="KAK7694856.1"/>
    </source>
</evidence>
<protein>
    <submittedName>
        <fullName evidence="2">Uncharacterized protein</fullName>
    </submittedName>
</protein>
<keyword evidence="3" id="KW-1185">Reference proteome</keyword>
<proteinExistence type="predicted"/>